<keyword evidence="4" id="KW-1185">Reference proteome</keyword>
<evidence type="ECO:0000259" key="2">
    <source>
        <dbReference type="Pfam" id="PF01832"/>
    </source>
</evidence>
<dbReference type="InterPro" id="IPR011055">
    <property type="entry name" value="Dup_hybrid_motif"/>
</dbReference>
<dbReference type="Pfam" id="PF01832">
    <property type="entry name" value="Glucosaminidase"/>
    <property type="match status" value="1"/>
</dbReference>
<evidence type="ECO:0000313" key="3">
    <source>
        <dbReference type="EMBL" id="MEN0645495.1"/>
    </source>
</evidence>
<dbReference type="Pfam" id="PF01551">
    <property type="entry name" value="Peptidase_M23"/>
    <property type="match status" value="1"/>
</dbReference>
<dbReference type="InterPro" id="IPR050570">
    <property type="entry name" value="Cell_wall_metabolism_enzyme"/>
</dbReference>
<sequence>MNKIILMIFVVAFAISGMVMNLKLTSFSNSGKYLKEDLEIAVHNAALAIDQIELSNGVLVFDQKKAREQFDSSFQKNTGFKKSDYKVIEFKAFDESNSKLPLKYEASTVKFKDTFNNPTVVAVVEVKAEAYLGANQDATVRKAASYTYKQKNPEAVQAAMSMLAFSSSSELSCSYGELNTNKFKEMFTDAGVLTGKENIVIDAATNHNIDPVLLASIMWHETGAGKSNAAKNYNNVGGLMNPRTDTLFKYGSLNDGINAMASVLQRLYISKGLVTIEDIGAKYAPIGVNNDPTNLNKNWVPTISNLVDKFGGLTTNCEPGQTGIDFSIEENEFLWPVPFTKNVTSQFSPNRVHPITGEIRAHNGIDIASNGVENKPVIAVKEGTVTFAGEMRGYGKIVIIKHNDGVETRYAHLNSIKVQIGSKVAPTQEIGLVGNTGDSTGAHLHFEVRKNDSPIDPASLYKK</sequence>
<dbReference type="InterPro" id="IPR016047">
    <property type="entry name" value="M23ase_b-sheet_dom"/>
</dbReference>
<dbReference type="PANTHER" id="PTHR21666">
    <property type="entry name" value="PEPTIDASE-RELATED"/>
    <property type="match status" value="1"/>
</dbReference>
<dbReference type="CDD" id="cd12797">
    <property type="entry name" value="M23_peptidase"/>
    <property type="match status" value="1"/>
</dbReference>
<name>A0ABU9VP49_9BACI</name>
<dbReference type="Proteomes" id="UP001418796">
    <property type="component" value="Unassembled WGS sequence"/>
</dbReference>
<dbReference type="PANTHER" id="PTHR21666:SF270">
    <property type="entry name" value="MUREIN HYDROLASE ACTIVATOR ENVC"/>
    <property type="match status" value="1"/>
</dbReference>
<comment type="caution">
    <text evidence="3">The sequence shown here is derived from an EMBL/GenBank/DDBJ whole genome shotgun (WGS) entry which is preliminary data.</text>
</comment>
<dbReference type="InterPro" id="IPR002901">
    <property type="entry name" value="MGlyc_endo_b_GlcNAc-like_dom"/>
</dbReference>
<proteinExistence type="predicted"/>
<gene>
    <name evidence="3" type="ORF">MKY91_20230</name>
</gene>
<dbReference type="Gene3D" id="2.70.70.10">
    <property type="entry name" value="Glucose Permease (Domain IIA)"/>
    <property type="match status" value="1"/>
</dbReference>
<evidence type="ECO:0000259" key="1">
    <source>
        <dbReference type="Pfam" id="PF01551"/>
    </source>
</evidence>
<dbReference type="RefSeq" id="WP_343132163.1">
    <property type="nucleotide sequence ID" value="NZ_JBCITK010000002.1"/>
</dbReference>
<feature type="domain" description="Mannosyl-glycoprotein endo-beta-N-acetylglucosamidase-like" evidence="2">
    <location>
        <begin position="199"/>
        <end position="271"/>
    </location>
</feature>
<feature type="domain" description="M23ase beta-sheet core" evidence="1">
    <location>
        <begin position="361"/>
        <end position="457"/>
    </location>
</feature>
<reference evidence="3 4" key="1">
    <citation type="submission" date="2024-03" db="EMBL/GenBank/DDBJ databases">
        <title>Bacilli Hybrid Assemblies.</title>
        <authorList>
            <person name="Kovac J."/>
        </authorList>
    </citation>
    <scope>NUCLEOTIDE SEQUENCE [LARGE SCALE GENOMIC DNA]</scope>
    <source>
        <strain evidence="3 4">FSL R7-0666</strain>
    </source>
</reference>
<organism evidence="3 4">
    <name type="scientific">Alkalicoccobacillus gibsonii</name>
    <dbReference type="NCBI Taxonomy" id="79881"/>
    <lineage>
        <taxon>Bacteria</taxon>
        <taxon>Bacillati</taxon>
        <taxon>Bacillota</taxon>
        <taxon>Bacilli</taxon>
        <taxon>Bacillales</taxon>
        <taxon>Bacillaceae</taxon>
        <taxon>Alkalicoccobacillus</taxon>
    </lineage>
</organism>
<accession>A0ABU9VP49</accession>
<evidence type="ECO:0000313" key="4">
    <source>
        <dbReference type="Proteomes" id="UP001418796"/>
    </source>
</evidence>
<dbReference type="EMBL" id="JBCITK010000002">
    <property type="protein sequence ID" value="MEN0645495.1"/>
    <property type="molecule type" value="Genomic_DNA"/>
</dbReference>
<protein>
    <submittedName>
        <fullName evidence="3">Peptidoglycan DD-metalloendopeptidase family protein</fullName>
    </submittedName>
</protein>
<dbReference type="SUPFAM" id="SSF51261">
    <property type="entry name" value="Duplicated hybrid motif"/>
    <property type="match status" value="1"/>
</dbReference>